<dbReference type="EMBL" id="BTSY01000002">
    <property type="protein sequence ID" value="GMT13155.1"/>
    <property type="molecule type" value="Genomic_DNA"/>
</dbReference>
<dbReference type="AlphaFoldDB" id="A0AAV5V5N5"/>
<proteinExistence type="predicted"/>
<feature type="region of interest" description="Disordered" evidence="1">
    <location>
        <begin position="1"/>
        <end position="35"/>
    </location>
</feature>
<feature type="non-terminal residue" evidence="2">
    <location>
        <position position="150"/>
    </location>
</feature>
<accession>A0AAV5V5N5</accession>
<feature type="region of interest" description="Disordered" evidence="1">
    <location>
        <begin position="53"/>
        <end position="150"/>
    </location>
</feature>
<dbReference type="Proteomes" id="UP001432322">
    <property type="component" value="Unassembled WGS sequence"/>
</dbReference>
<sequence length="150" mass="15996">TLGTTPTATTGAASKPPAIIPTTAGQKTEEKSDTMKWLDDPVYGLKTEVLSPGDKTLTDASIASDPFETYTVPPEMRDDSKSAQRSNYKRAESDISMDLAANARPAKNTHSPRLEDVPVYTPPEPSPKPVSIRKGASTRNQASAPAQNPT</sequence>
<evidence type="ECO:0000313" key="3">
    <source>
        <dbReference type="Proteomes" id="UP001432322"/>
    </source>
</evidence>
<feature type="compositionally biased region" description="Low complexity" evidence="1">
    <location>
        <begin position="1"/>
        <end position="17"/>
    </location>
</feature>
<gene>
    <name evidence="2" type="ORF">PFISCL1PPCAC_4452</name>
</gene>
<reference evidence="2" key="1">
    <citation type="submission" date="2023-10" db="EMBL/GenBank/DDBJ databases">
        <title>Genome assembly of Pristionchus species.</title>
        <authorList>
            <person name="Yoshida K."/>
            <person name="Sommer R.J."/>
        </authorList>
    </citation>
    <scope>NUCLEOTIDE SEQUENCE</scope>
    <source>
        <strain evidence="2">RS5133</strain>
    </source>
</reference>
<protein>
    <submittedName>
        <fullName evidence="2">Uncharacterized protein</fullName>
    </submittedName>
</protein>
<comment type="caution">
    <text evidence="2">The sequence shown here is derived from an EMBL/GenBank/DDBJ whole genome shotgun (WGS) entry which is preliminary data.</text>
</comment>
<feature type="non-terminal residue" evidence="2">
    <location>
        <position position="1"/>
    </location>
</feature>
<feature type="compositionally biased region" description="Polar residues" evidence="1">
    <location>
        <begin position="137"/>
        <end position="150"/>
    </location>
</feature>
<evidence type="ECO:0000313" key="2">
    <source>
        <dbReference type="EMBL" id="GMT13155.1"/>
    </source>
</evidence>
<keyword evidence="3" id="KW-1185">Reference proteome</keyword>
<name>A0AAV5V5N5_9BILA</name>
<evidence type="ECO:0000256" key="1">
    <source>
        <dbReference type="SAM" id="MobiDB-lite"/>
    </source>
</evidence>
<organism evidence="2 3">
    <name type="scientific">Pristionchus fissidentatus</name>
    <dbReference type="NCBI Taxonomy" id="1538716"/>
    <lineage>
        <taxon>Eukaryota</taxon>
        <taxon>Metazoa</taxon>
        <taxon>Ecdysozoa</taxon>
        <taxon>Nematoda</taxon>
        <taxon>Chromadorea</taxon>
        <taxon>Rhabditida</taxon>
        <taxon>Rhabditina</taxon>
        <taxon>Diplogasteromorpha</taxon>
        <taxon>Diplogasteroidea</taxon>
        <taxon>Neodiplogasteridae</taxon>
        <taxon>Pristionchus</taxon>
    </lineage>
</organism>